<proteinExistence type="predicted"/>
<organism evidence="1">
    <name type="scientific">bioreactor metagenome</name>
    <dbReference type="NCBI Taxonomy" id="1076179"/>
    <lineage>
        <taxon>unclassified sequences</taxon>
        <taxon>metagenomes</taxon>
        <taxon>ecological metagenomes</taxon>
    </lineage>
</organism>
<comment type="caution">
    <text evidence="1">The sequence shown here is derived from an EMBL/GenBank/DDBJ whole genome shotgun (WGS) entry which is preliminary data.</text>
</comment>
<accession>A0A645J379</accession>
<reference evidence="1" key="1">
    <citation type="submission" date="2019-08" db="EMBL/GenBank/DDBJ databases">
        <authorList>
            <person name="Kucharzyk K."/>
            <person name="Murdoch R.W."/>
            <person name="Higgins S."/>
            <person name="Loffler F."/>
        </authorList>
    </citation>
    <scope>NUCLEOTIDE SEQUENCE</scope>
</reference>
<name>A0A645J379_9ZZZZ</name>
<gene>
    <name evidence="1" type="ORF">SDC9_205819</name>
</gene>
<dbReference type="AlphaFoldDB" id="A0A645J379"/>
<dbReference type="EMBL" id="VSSQ01130465">
    <property type="protein sequence ID" value="MPN58118.1"/>
    <property type="molecule type" value="Genomic_DNA"/>
</dbReference>
<evidence type="ECO:0000313" key="1">
    <source>
        <dbReference type="EMBL" id="MPN58118.1"/>
    </source>
</evidence>
<protein>
    <submittedName>
        <fullName evidence="1">Uncharacterized protein</fullName>
    </submittedName>
</protein>
<sequence>MRVFIQQRLCRENHARRAKAALDRAAIHKSLLEPGKLAVLRNALDGDDRMAFGLACQHKATRNGFPVQNHGAGAAFPFGAALFCSRKANHIPDEIQQAHGRVNFHSIVLPVYFECHLAYHLHSTSIRPGKRTP</sequence>